<comment type="caution">
    <text evidence="2">The sequence shown here is derived from an EMBL/GenBank/DDBJ whole genome shotgun (WGS) entry which is preliminary data.</text>
</comment>
<dbReference type="EMBL" id="JXLP01000005">
    <property type="protein sequence ID" value="KIL78942.1"/>
    <property type="molecule type" value="Genomic_DNA"/>
</dbReference>
<dbReference type="Pfam" id="PF18711">
    <property type="entry name" value="TxDE"/>
    <property type="match status" value="1"/>
</dbReference>
<proteinExistence type="predicted"/>
<evidence type="ECO:0000313" key="3">
    <source>
        <dbReference type="Proteomes" id="UP000031982"/>
    </source>
</evidence>
<dbReference type="InterPro" id="IPR040553">
    <property type="entry name" value="TxDE"/>
</dbReference>
<evidence type="ECO:0000313" key="2">
    <source>
        <dbReference type="EMBL" id="KIL78942.1"/>
    </source>
</evidence>
<reference evidence="2 3" key="1">
    <citation type="submission" date="2015-01" db="EMBL/GenBank/DDBJ databases">
        <title>Genome Assembly of Bacillus badius MTCC 1458.</title>
        <authorList>
            <person name="Verma A."/>
            <person name="Khatri I."/>
            <person name="Mual P."/>
            <person name="Subramanian S."/>
            <person name="Krishnamurthi S."/>
        </authorList>
    </citation>
    <scope>NUCLEOTIDE SEQUENCE [LARGE SCALE GENOMIC DNA]</scope>
    <source>
        <strain evidence="2 3">MTCC 1458</strain>
    </source>
</reference>
<name>A0ABR5AW11_BACBA</name>
<sequence>MNIEQIELYIPNYEESLSFYKHVLAFDCVSETAETAHFQVGSSRFTLHRDEEHAYYYHFAFNIPPNLFSSAKQWMAKKVPLLTEDGADEIYFDGAKAHAFYFEDPAGNIVEYIARTETTPEAAADQFAPCHIAGVSEMGVPTNETKKQLDELLDLAIPPRNNEPLYYEKYLNFMGEYEDGNYLIIGPVGRRWIFSNKPGIIAPVIVKTDRGTIRNF</sequence>
<dbReference type="InterPro" id="IPR037523">
    <property type="entry name" value="VOC_core"/>
</dbReference>
<dbReference type="SUPFAM" id="SSF54593">
    <property type="entry name" value="Glyoxalase/Bleomycin resistance protein/Dihydroxybiphenyl dioxygenase"/>
    <property type="match status" value="1"/>
</dbReference>
<protein>
    <recommendedName>
        <fullName evidence="1">VOC domain-containing protein</fullName>
    </recommendedName>
</protein>
<feature type="domain" description="VOC" evidence="1">
    <location>
        <begin position="2"/>
        <end position="115"/>
    </location>
</feature>
<dbReference type="Proteomes" id="UP000031982">
    <property type="component" value="Unassembled WGS sequence"/>
</dbReference>
<dbReference type="Gene3D" id="3.10.180.10">
    <property type="entry name" value="2,3-Dihydroxybiphenyl 1,2-Dioxygenase, domain 1"/>
    <property type="match status" value="1"/>
</dbReference>
<dbReference type="InterPro" id="IPR029068">
    <property type="entry name" value="Glyas_Bleomycin-R_OHBP_Dase"/>
</dbReference>
<evidence type="ECO:0000259" key="1">
    <source>
        <dbReference type="PROSITE" id="PS51819"/>
    </source>
</evidence>
<keyword evidence="3" id="KW-1185">Reference proteome</keyword>
<dbReference type="PROSITE" id="PS51819">
    <property type="entry name" value="VOC"/>
    <property type="match status" value="1"/>
</dbReference>
<dbReference type="RefSeq" id="WP_041113599.1">
    <property type="nucleotide sequence ID" value="NZ_JARTHD010000008.1"/>
</dbReference>
<gene>
    <name evidence="2" type="ORF">SD77_3743</name>
</gene>
<organism evidence="2 3">
    <name type="scientific">Bacillus badius</name>
    <dbReference type="NCBI Taxonomy" id="1455"/>
    <lineage>
        <taxon>Bacteria</taxon>
        <taxon>Bacillati</taxon>
        <taxon>Bacillota</taxon>
        <taxon>Bacilli</taxon>
        <taxon>Bacillales</taxon>
        <taxon>Bacillaceae</taxon>
        <taxon>Pseudobacillus</taxon>
    </lineage>
</organism>
<accession>A0ABR5AW11</accession>